<keyword evidence="2" id="KW-0812">Transmembrane</keyword>
<keyword evidence="2" id="KW-1133">Transmembrane helix</keyword>
<organism evidence="3 4">
    <name type="scientific">Mycobacterium ulcerans str. Harvey</name>
    <dbReference type="NCBI Taxonomy" id="1299332"/>
    <lineage>
        <taxon>Bacteria</taxon>
        <taxon>Bacillati</taxon>
        <taxon>Actinomycetota</taxon>
        <taxon>Actinomycetes</taxon>
        <taxon>Mycobacteriales</taxon>
        <taxon>Mycobacteriaceae</taxon>
        <taxon>Mycobacterium</taxon>
        <taxon>Mycobacterium ulcerans group</taxon>
    </lineage>
</organism>
<keyword evidence="4" id="KW-1185">Reference proteome</keyword>
<comment type="caution">
    <text evidence="3">The sequence shown here is derived from an EMBL/GenBank/DDBJ whole genome shotgun (WGS) entry which is preliminary data.</text>
</comment>
<gene>
    <name evidence="3" type="ORF">I551_4360</name>
</gene>
<evidence type="ECO:0000256" key="1">
    <source>
        <dbReference type="SAM" id="MobiDB-lite"/>
    </source>
</evidence>
<dbReference type="EMBL" id="JAOL01000126">
    <property type="protein sequence ID" value="EUA89180.1"/>
    <property type="molecule type" value="Genomic_DNA"/>
</dbReference>
<reference evidence="3 4" key="1">
    <citation type="submission" date="2014-01" db="EMBL/GenBank/DDBJ databases">
        <authorList>
            <person name="Dobos K."/>
            <person name="Lenaerts A."/>
            <person name="Ordway D."/>
            <person name="DeGroote M.A."/>
            <person name="Parker T."/>
            <person name="Sizemore C."/>
            <person name="Tallon L.J."/>
            <person name="Sadzewicz L.K."/>
            <person name="Sengamalay N."/>
            <person name="Fraser C.M."/>
            <person name="Hine E."/>
            <person name="Shefchek K.A."/>
            <person name="Das S.P."/>
            <person name="Tettelin H."/>
        </authorList>
    </citation>
    <scope>NUCLEOTIDE SEQUENCE [LARGE SCALE GENOMIC DNA]</scope>
    <source>
        <strain evidence="3 4">Harvey</strain>
    </source>
</reference>
<keyword evidence="2" id="KW-0472">Membrane</keyword>
<evidence type="ECO:0000313" key="4">
    <source>
        <dbReference type="Proteomes" id="UP000020681"/>
    </source>
</evidence>
<sequence length="85" mass="8893">MIQPVAVRAPTTRRESGRVAECGIDPAAEGSARGDSEAKRSKARTVKLRNVVAVALVSALLVGTGWIWSLSGDGLSPRRVIKAPA</sequence>
<protein>
    <submittedName>
        <fullName evidence="3">Conserved membrane domain protein</fullName>
    </submittedName>
</protein>
<feature type="region of interest" description="Disordered" evidence="1">
    <location>
        <begin position="1"/>
        <end position="41"/>
    </location>
</feature>
<evidence type="ECO:0000313" key="3">
    <source>
        <dbReference type="EMBL" id="EUA89180.1"/>
    </source>
</evidence>
<accession>A0ABN0QWR6</accession>
<proteinExistence type="predicted"/>
<dbReference type="Proteomes" id="UP000020681">
    <property type="component" value="Unassembled WGS sequence"/>
</dbReference>
<evidence type="ECO:0000256" key="2">
    <source>
        <dbReference type="SAM" id="Phobius"/>
    </source>
</evidence>
<name>A0ABN0QWR6_MYCUL</name>
<feature type="transmembrane region" description="Helical" evidence="2">
    <location>
        <begin position="48"/>
        <end position="68"/>
    </location>
</feature>